<reference evidence="2" key="1">
    <citation type="journal article" date="2020" name="Stud. Mycol.">
        <title>101 Dothideomycetes genomes: a test case for predicting lifestyles and emergence of pathogens.</title>
        <authorList>
            <person name="Haridas S."/>
            <person name="Albert R."/>
            <person name="Binder M."/>
            <person name="Bloem J."/>
            <person name="Labutti K."/>
            <person name="Salamov A."/>
            <person name="Andreopoulos B."/>
            <person name="Baker S."/>
            <person name="Barry K."/>
            <person name="Bills G."/>
            <person name="Bluhm B."/>
            <person name="Cannon C."/>
            <person name="Castanera R."/>
            <person name="Culley D."/>
            <person name="Daum C."/>
            <person name="Ezra D."/>
            <person name="Gonzalez J."/>
            <person name="Henrissat B."/>
            <person name="Kuo A."/>
            <person name="Liang C."/>
            <person name="Lipzen A."/>
            <person name="Lutzoni F."/>
            <person name="Magnuson J."/>
            <person name="Mondo S."/>
            <person name="Nolan M."/>
            <person name="Ohm R."/>
            <person name="Pangilinan J."/>
            <person name="Park H.-J."/>
            <person name="Ramirez L."/>
            <person name="Alfaro M."/>
            <person name="Sun H."/>
            <person name="Tritt A."/>
            <person name="Yoshinaga Y."/>
            <person name="Zwiers L.-H."/>
            <person name="Turgeon B."/>
            <person name="Goodwin S."/>
            <person name="Spatafora J."/>
            <person name="Crous P."/>
            <person name="Grigoriev I."/>
        </authorList>
    </citation>
    <scope>NUCLEOTIDE SEQUENCE</scope>
    <source>
        <strain evidence="2">CBS 113818</strain>
    </source>
</reference>
<name>A0A6A6ZLZ1_9PLEO</name>
<keyword evidence="3" id="KW-1185">Reference proteome</keyword>
<dbReference type="EMBL" id="MU006236">
    <property type="protein sequence ID" value="KAF2821689.1"/>
    <property type="molecule type" value="Genomic_DNA"/>
</dbReference>
<sequence length="105" mass="11801">MAALPTPSRILPLRQILSAALTSRAPEHADASVLRISDAAASTEYKSEAAKRKRLLRVAREERMAKLKELKGKTKDGEMSARDKKREKQEKRKNKTEETKKSGRA</sequence>
<dbReference type="Proteomes" id="UP000799424">
    <property type="component" value="Unassembled WGS sequence"/>
</dbReference>
<feature type="region of interest" description="Disordered" evidence="1">
    <location>
        <begin position="66"/>
        <end position="105"/>
    </location>
</feature>
<evidence type="ECO:0000313" key="3">
    <source>
        <dbReference type="Proteomes" id="UP000799424"/>
    </source>
</evidence>
<protein>
    <submittedName>
        <fullName evidence="2">Uncharacterized protein</fullName>
    </submittedName>
</protein>
<gene>
    <name evidence="2" type="ORF">CC86DRAFT_410773</name>
</gene>
<accession>A0A6A6ZLZ1</accession>
<evidence type="ECO:0000256" key="1">
    <source>
        <dbReference type="SAM" id="MobiDB-lite"/>
    </source>
</evidence>
<dbReference type="AlphaFoldDB" id="A0A6A6ZLZ1"/>
<proteinExistence type="predicted"/>
<evidence type="ECO:0000313" key="2">
    <source>
        <dbReference type="EMBL" id="KAF2821689.1"/>
    </source>
</evidence>
<organism evidence="2 3">
    <name type="scientific">Ophiobolus disseminans</name>
    <dbReference type="NCBI Taxonomy" id="1469910"/>
    <lineage>
        <taxon>Eukaryota</taxon>
        <taxon>Fungi</taxon>
        <taxon>Dikarya</taxon>
        <taxon>Ascomycota</taxon>
        <taxon>Pezizomycotina</taxon>
        <taxon>Dothideomycetes</taxon>
        <taxon>Pleosporomycetidae</taxon>
        <taxon>Pleosporales</taxon>
        <taxon>Pleosporineae</taxon>
        <taxon>Phaeosphaeriaceae</taxon>
        <taxon>Ophiobolus</taxon>
    </lineage>
</organism>